<feature type="domain" description="Enoyl-CoA hydratase/isomerase" evidence="2">
    <location>
        <begin position="13"/>
        <end position="325"/>
    </location>
</feature>
<comment type="caution">
    <text evidence="3">The sequence shown here is derived from an EMBL/GenBank/DDBJ whole genome shotgun (WGS) entry which is preliminary data.</text>
</comment>
<evidence type="ECO:0000259" key="2">
    <source>
        <dbReference type="Pfam" id="PF16113"/>
    </source>
</evidence>
<evidence type="ECO:0000313" key="3">
    <source>
        <dbReference type="EMBL" id="MBG6121168.1"/>
    </source>
</evidence>
<dbReference type="GO" id="GO:0006574">
    <property type="term" value="P:L-valine catabolic process"/>
    <property type="evidence" value="ECO:0007669"/>
    <property type="project" value="TreeGrafter"/>
</dbReference>
<dbReference type="SUPFAM" id="SSF52096">
    <property type="entry name" value="ClpP/crotonase"/>
    <property type="match status" value="1"/>
</dbReference>
<dbReference type="RefSeq" id="WP_196823790.1">
    <property type="nucleotide sequence ID" value="NZ_CP046980.1"/>
</dbReference>
<protein>
    <submittedName>
        <fullName evidence="3">Enoyl-CoA hydratase/carnithine racemase</fullName>
    </submittedName>
</protein>
<dbReference type="PANTHER" id="PTHR43176:SF5">
    <property type="entry name" value="3-HYDROXYISOBUTYRYL-COA HYDROLASE-LIKE PROTEIN 4, MITOCHONDRIAL"/>
    <property type="match status" value="1"/>
</dbReference>
<dbReference type="GO" id="GO:0003860">
    <property type="term" value="F:3-hydroxyisobutyryl-CoA hydrolase activity"/>
    <property type="evidence" value="ECO:0007669"/>
    <property type="project" value="InterPro"/>
</dbReference>
<dbReference type="InterPro" id="IPR029045">
    <property type="entry name" value="ClpP/crotonase-like_dom_sf"/>
</dbReference>
<name>A0A931GQT4_9CORY</name>
<dbReference type="CDD" id="cd06558">
    <property type="entry name" value="crotonase-like"/>
    <property type="match status" value="1"/>
</dbReference>
<dbReference type="NCBIfam" id="NF004127">
    <property type="entry name" value="PRK05617.1"/>
    <property type="match status" value="1"/>
</dbReference>
<reference evidence="3" key="1">
    <citation type="submission" date="2020-11" db="EMBL/GenBank/DDBJ databases">
        <title>Sequencing the genomes of 1000 actinobacteria strains.</title>
        <authorList>
            <person name="Klenk H.-P."/>
        </authorList>
    </citation>
    <scope>NUCLEOTIDE SEQUENCE</scope>
    <source>
        <strain evidence="3">DSM 45632</strain>
    </source>
</reference>
<dbReference type="InterPro" id="IPR045004">
    <property type="entry name" value="ECH_dom"/>
</dbReference>
<organism evidence="3 4">
    <name type="scientific">Corynebacterium aquatimens</name>
    <dbReference type="NCBI Taxonomy" id="1190508"/>
    <lineage>
        <taxon>Bacteria</taxon>
        <taxon>Bacillati</taxon>
        <taxon>Actinomycetota</taxon>
        <taxon>Actinomycetes</taxon>
        <taxon>Mycobacteriales</taxon>
        <taxon>Corynebacteriaceae</taxon>
        <taxon>Corynebacterium</taxon>
    </lineage>
</organism>
<dbReference type="Gene3D" id="3.90.226.10">
    <property type="entry name" value="2-enoyl-CoA Hydratase, Chain A, domain 1"/>
    <property type="match status" value="1"/>
</dbReference>
<dbReference type="Pfam" id="PF16113">
    <property type="entry name" value="ECH_2"/>
    <property type="match status" value="1"/>
</dbReference>
<keyword evidence="4" id="KW-1185">Reference proteome</keyword>
<dbReference type="InterPro" id="IPR032259">
    <property type="entry name" value="HIBYL-CoA-H"/>
</dbReference>
<gene>
    <name evidence="3" type="ORF">IW254_000137</name>
</gene>
<dbReference type="PANTHER" id="PTHR43176">
    <property type="entry name" value="3-HYDROXYISOBUTYRYL-COA HYDROLASE-RELATED"/>
    <property type="match status" value="1"/>
</dbReference>
<evidence type="ECO:0000313" key="4">
    <source>
        <dbReference type="Proteomes" id="UP000658613"/>
    </source>
</evidence>
<dbReference type="EMBL" id="JADOUE010000001">
    <property type="protein sequence ID" value="MBG6121168.1"/>
    <property type="molecule type" value="Genomic_DNA"/>
</dbReference>
<accession>A0A931GQT4</accession>
<sequence>MDETIIETRNATGVITLNRPKVLNALSAQMIADITAALRSWREDDSITQVIIESSSEKFCAGGDVRAARKQLIDGNIEAVENYFDAEYEMDYLIATYPKPVISLMSGVIMGGGLGLTAHGSHRVVTRDAFAAMPEMKIGYFVDVGMTHLLQRLPGHPSQALAAFISLTGYRLSADDMMDTGLATHLVGSAEELGELRQALIKGADPSGNDTDFPFAEPGESELAQHYGVIEQTFTGSWPQIRGNVEEVGGSLKELVDKHCEGASPSSLVATAELILANDPKKVDLRGALDNEEKLQRVILREPDFVEGVRAVLVDKDNAPKFAPQPDPGHYRAVLG</sequence>
<evidence type="ECO:0000256" key="1">
    <source>
        <dbReference type="ARBA" id="ARBA00022801"/>
    </source>
</evidence>
<keyword evidence="1" id="KW-0378">Hydrolase</keyword>
<proteinExistence type="predicted"/>
<dbReference type="Proteomes" id="UP000658613">
    <property type="component" value="Unassembled WGS sequence"/>
</dbReference>
<dbReference type="AlphaFoldDB" id="A0A931GQT4"/>